<evidence type="ECO:0000259" key="1">
    <source>
        <dbReference type="PROSITE" id="PS50878"/>
    </source>
</evidence>
<dbReference type="Proteomes" id="UP000261360">
    <property type="component" value="Unplaced"/>
</dbReference>
<dbReference type="Gene3D" id="3.60.10.10">
    <property type="entry name" value="Endonuclease/exonuclease/phosphatase"/>
    <property type="match status" value="1"/>
</dbReference>
<dbReference type="Ensembl" id="ENSSLDT00000009944.1">
    <property type="protein sequence ID" value="ENSSLDP00000009607.1"/>
    <property type="gene ID" value="ENSSLDG00000007615.1"/>
</dbReference>
<dbReference type="PANTHER" id="PTHR46670">
    <property type="entry name" value="ENDO/EXONUCLEASE/PHOSPHATASE DOMAIN-CONTAINING PROTEIN"/>
    <property type="match status" value="1"/>
</dbReference>
<protein>
    <recommendedName>
        <fullName evidence="1">Reverse transcriptase domain-containing protein</fullName>
    </recommendedName>
</protein>
<reference evidence="2" key="2">
    <citation type="submission" date="2025-09" db="UniProtKB">
        <authorList>
            <consortium name="Ensembl"/>
        </authorList>
    </citation>
    <scope>IDENTIFICATION</scope>
</reference>
<dbReference type="SUPFAM" id="SSF56672">
    <property type="entry name" value="DNA/RNA polymerases"/>
    <property type="match status" value="1"/>
</dbReference>
<dbReference type="InterPro" id="IPR036691">
    <property type="entry name" value="Endo/exonu/phosph_ase_sf"/>
</dbReference>
<proteinExistence type="predicted"/>
<name>A0A3B4X257_SERLL</name>
<organism evidence="2 3">
    <name type="scientific">Seriola lalandi dorsalis</name>
    <dbReference type="NCBI Taxonomy" id="1841481"/>
    <lineage>
        <taxon>Eukaryota</taxon>
        <taxon>Metazoa</taxon>
        <taxon>Chordata</taxon>
        <taxon>Craniata</taxon>
        <taxon>Vertebrata</taxon>
        <taxon>Euteleostomi</taxon>
        <taxon>Actinopterygii</taxon>
        <taxon>Neopterygii</taxon>
        <taxon>Teleostei</taxon>
        <taxon>Neoteleostei</taxon>
        <taxon>Acanthomorphata</taxon>
        <taxon>Carangaria</taxon>
        <taxon>Carangiformes</taxon>
        <taxon>Carangidae</taxon>
        <taxon>Seriola</taxon>
    </lineage>
</organism>
<dbReference type="Pfam" id="PF00078">
    <property type="entry name" value="RVT_1"/>
    <property type="match status" value="1"/>
</dbReference>
<evidence type="ECO:0000313" key="2">
    <source>
        <dbReference type="Ensembl" id="ENSSLDP00000009607.1"/>
    </source>
</evidence>
<dbReference type="InterPro" id="IPR043502">
    <property type="entry name" value="DNA/RNA_pol_sf"/>
</dbReference>
<reference evidence="2" key="1">
    <citation type="submission" date="2025-08" db="UniProtKB">
        <authorList>
            <consortium name="Ensembl"/>
        </authorList>
    </citation>
    <scope>IDENTIFICATION</scope>
</reference>
<keyword evidence="3" id="KW-1185">Reference proteome</keyword>
<dbReference type="CDD" id="cd01650">
    <property type="entry name" value="RT_nLTR_like"/>
    <property type="match status" value="1"/>
</dbReference>
<dbReference type="PANTHER" id="PTHR46670:SF3">
    <property type="entry name" value="ENDONUCLEASE_EXONUCLEASE_PHOSPHATASE DOMAIN-CONTAINING PROTEIN"/>
    <property type="match status" value="1"/>
</dbReference>
<dbReference type="InterPro" id="IPR000477">
    <property type="entry name" value="RT_dom"/>
</dbReference>
<evidence type="ECO:0000313" key="3">
    <source>
        <dbReference type="Proteomes" id="UP000261360"/>
    </source>
</evidence>
<dbReference type="GeneTree" id="ENSGT01150000286909"/>
<dbReference type="SUPFAM" id="SSF56219">
    <property type="entry name" value="DNase I-like"/>
    <property type="match status" value="1"/>
</dbReference>
<sequence>MSLSSSFTSFELSLFELARPHTVLCAVVYRPPKYNKDFISDFSDFLAEIMPKYDRVLIVGDFNVHVCCPDKPMVKDFLNLIDSFNLVQSVCGPTKEHGHTLDLVLSYGLPVFNLEICDALFSEHMPVLFDVVVAGNTVKPRAAAARCCRVINPSTAGQFSAVFNQSCVVPESMYNDTDELSSWFRSSCQIVLDTVAPLKIRLPKTKCEPWLNDTTRAVRRQCRRAERKWKRDKQQVSFQMLRECWRNYQTTLKDAKTKHFSDIILSNCHKPRALFKTIDSVLNAPQTVGIEASPAVCKDFLNFFIDKVAGTRALISPSAYDPSVSVPCSAVLDRFESVPLSDLQDTVGHLKPSGSPNDAVPSRLFKEVFPTVGPSVLAVINSSLSSGVVPKNFKHAVVQPLIKKTGLDSAVLANYRPISKLPFLSKLLEKTVYNQLMSFLEEHDILEVFQSGFKSLHSTESALLRVFNDILLTCDSGECAVLVLLDLTAAFDTVDHDILISRLEQWAGISGIALEWFRSYLTDQTFCVGLGDSVSSSAPLSCGVPQGSVLDPLLFSLYLLPLGSILRRHGILFHCYADDTQVYMPLKKNQAFSVTPLNVLPT</sequence>
<feature type="domain" description="Reverse transcriptase" evidence="1">
    <location>
        <begin position="382"/>
        <end position="602"/>
    </location>
</feature>
<accession>A0A3B4X257</accession>
<dbReference type="PROSITE" id="PS50878">
    <property type="entry name" value="RT_POL"/>
    <property type="match status" value="1"/>
</dbReference>
<dbReference type="AlphaFoldDB" id="A0A3B4X257"/>